<dbReference type="STRING" id="1629334.Cva_00016"/>
<dbReference type="InterPro" id="IPR036513">
    <property type="entry name" value="STAS_dom_sf"/>
</dbReference>
<comment type="caution">
    <text evidence="1">The sequence shown here is derived from an EMBL/GenBank/DDBJ whole genome shotgun (WGS) entry which is preliminary data.</text>
</comment>
<sequence>MLKIENITSNIVKVTVPETLKADDFQQMAPQADALIQKHGKIKLLVNASQFNGWENITAFARHMRFAKSHHQKIERAALIAGHTWQHWVAGIVRIFVHPEIKVYDKNQQKEAMQWLDGK</sequence>
<evidence type="ECO:0000313" key="1">
    <source>
        <dbReference type="EMBL" id="GAO97385.1"/>
    </source>
</evidence>
<keyword evidence="2" id="KW-1185">Reference proteome</keyword>
<evidence type="ECO:0000313" key="2">
    <source>
        <dbReference type="Proteomes" id="UP000036771"/>
    </source>
</evidence>
<dbReference type="EMBL" id="BBVC01000002">
    <property type="protein sequence ID" value="GAO97385.1"/>
    <property type="molecule type" value="Genomic_DNA"/>
</dbReference>
<dbReference type="Pfam" id="PF11964">
    <property type="entry name" value="SpoIIAA-like"/>
    <property type="match status" value="1"/>
</dbReference>
<reference evidence="1 2" key="1">
    <citation type="submission" date="2015-03" db="EMBL/GenBank/DDBJ databases">
        <title>Caedibacter varicaedens, whole genome shotgun sequence.</title>
        <authorList>
            <person name="Suzuki H."/>
            <person name="Dapper A.L."/>
            <person name="Gibson A.K."/>
            <person name="Jackson C."/>
            <person name="Lee H."/>
            <person name="Pejaver V.R."/>
            <person name="Doak T."/>
            <person name="Lynch M."/>
        </authorList>
    </citation>
    <scope>NUCLEOTIDE SEQUENCE [LARGE SCALE GENOMIC DNA]</scope>
</reference>
<accession>A0A0K8MA69</accession>
<proteinExistence type="predicted"/>
<dbReference type="InterPro" id="IPR021866">
    <property type="entry name" value="SpoIIAA-like"/>
</dbReference>
<organism evidence="1 2">
    <name type="scientific">Caedimonas varicaedens</name>
    <dbReference type="NCBI Taxonomy" id="1629334"/>
    <lineage>
        <taxon>Bacteria</taxon>
        <taxon>Pseudomonadati</taxon>
        <taxon>Pseudomonadota</taxon>
        <taxon>Alphaproteobacteria</taxon>
        <taxon>Holosporales</taxon>
        <taxon>Caedimonadaceae</taxon>
        <taxon>Caedimonas</taxon>
    </lineage>
</organism>
<name>A0A0K8MA69_9PROT</name>
<gene>
    <name evidence="1" type="ORF">Cva_00016</name>
</gene>
<dbReference type="Gene3D" id="3.40.50.10600">
    <property type="entry name" value="SpoIIaa-like domains"/>
    <property type="match status" value="1"/>
</dbReference>
<dbReference type="InterPro" id="IPR038396">
    <property type="entry name" value="SpoIIAA-like_sf"/>
</dbReference>
<dbReference type="Proteomes" id="UP000036771">
    <property type="component" value="Unassembled WGS sequence"/>
</dbReference>
<protein>
    <recommendedName>
        <fullName evidence="3">SpoIIAA-like protein</fullName>
    </recommendedName>
</protein>
<dbReference type="OrthoDB" id="9811577at2"/>
<evidence type="ECO:0008006" key="3">
    <source>
        <dbReference type="Google" id="ProtNLM"/>
    </source>
</evidence>
<dbReference type="SUPFAM" id="SSF52091">
    <property type="entry name" value="SpoIIaa-like"/>
    <property type="match status" value="1"/>
</dbReference>
<dbReference type="AlphaFoldDB" id="A0A0K8MA69"/>